<organism evidence="3 4">
    <name type="scientific">Periconia digitata</name>
    <dbReference type="NCBI Taxonomy" id="1303443"/>
    <lineage>
        <taxon>Eukaryota</taxon>
        <taxon>Fungi</taxon>
        <taxon>Dikarya</taxon>
        <taxon>Ascomycota</taxon>
        <taxon>Pezizomycotina</taxon>
        <taxon>Dothideomycetes</taxon>
        <taxon>Pleosporomycetidae</taxon>
        <taxon>Pleosporales</taxon>
        <taxon>Massarineae</taxon>
        <taxon>Periconiaceae</taxon>
        <taxon>Periconia</taxon>
    </lineage>
</organism>
<dbReference type="InterPro" id="IPR050593">
    <property type="entry name" value="LovG"/>
</dbReference>
<dbReference type="GO" id="GO:0005634">
    <property type="term" value="C:nucleus"/>
    <property type="evidence" value="ECO:0007669"/>
    <property type="project" value="TreeGrafter"/>
</dbReference>
<sequence length="256" mass="28538">MRFLCLPGAYGSIEKFKVQLAPLTKELESDGSASFHFIQGPYEVAPPQGYEDFFGGPPYFRFIVPSDGENDTTDVIERIRDFPQLETPEMTMRELMTYGVAKTDDSARKTLDYLYELLEKEGPFEGIVGYSEGATIAGTLLLHEQMRAKEEGRTPVIRCALFFGGWPPMKPTLDGIVLSDDSDLMIDVPTCHIIGSLDPYLHGNISLYNVCDPDTAFIFDHAKGHTLPRDKHMVKELGDTVRMMISEVNCSAPSTP</sequence>
<dbReference type="GO" id="GO:0016787">
    <property type="term" value="F:hydrolase activity"/>
    <property type="evidence" value="ECO:0007669"/>
    <property type="project" value="UniProtKB-KW"/>
</dbReference>
<dbReference type="PANTHER" id="PTHR48070">
    <property type="entry name" value="ESTERASE OVCA2"/>
    <property type="match status" value="1"/>
</dbReference>
<keyword evidence="1" id="KW-0378">Hydrolase</keyword>
<comment type="caution">
    <text evidence="3">The sequence shown here is derived from an EMBL/GenBank/DDBJ whole genome shotgun (WGS) entry which is preliminary data.</text>
</comment>
<dbReference type="Gene3D" id="3.40.50.1820">
    <property type="entry name" value="alpha/beta hydrolase"/>
    <property type="match status" value="1"/>
</dbReference>
<dbReference type="GO" id="GO:0005737">
    <property type="term" value="C:cytoplasm"/>
    <property type="evidence" value="ECO:0007669"/>
    <property type="project" value="TreeGrafter"/>
</dbReference>
<dbReference type="SUPFAM" id="SSF53474">
    <property type="entry name" value="alpha/beta-Hydrolases"/>
    <property type="match status" value="1"/>
</dbReference>
<accession>A0A9W4XSU0</accession>
<dbReference type="AlphaFoldDB" id="A0A9W4XSU0"/>
<dbReference type="EMBL" id="CAOQHR010000006">
    <property type="protein sequence ID" value="CAI6336291.1"/>
    <property type="molecule type" value="Genomic_DNA"/>
</dbReference>
<gene>
    <name evidence="3" type="ORF">PDIGIT_LOCUS9386</name>
</gene>
<dbReference type="PANTHER" id="PTHR48070:SF4">
    <property type="entry name" value="ESTERASE ALNB"/>
    <property type="match status" value="1"/>
</dbReference>
<evidence type="ECO:0000313" key="3">
    <source>
        <dbReference type="EMBL" id="CAI6336291.1"/>
    </source>
</evidence>
<dbReference type="InterPro" id="IPR029058">
    <property type="entry name" value="AB_hydrolase_fold"/>
</dbReference>
<evidence type="ECO:0000259" key="2">
    <source>
        <dbReference type="Pfam" id="PF03959"/>
    </source>
</evidence>
<dbReference type="GO" id="GO:0019748">
    <property type="term" value="P:secondary metabolic process"/>
    <property type="evidence" value="ECO:0007669"/>
    <property type="project" value="TreeGrafter"/>
</dbReference>
<proteinExistence type="predicted"/>
<reference evidence="3" key="1">
    <citation type="submission" date="2023-01" db="EMBL/GenBank/DDBJ databases">
        <authorList>
            <person name="Van Ghelder C."/>
            <person name="Rancurel C."/>
        </authorList>
    </citation>
    <scope>NUCLEOTIDE SEQUENCE</scope>
    <source>
        <strain evidence="3">CNCM I-4278</strain>
    </source>
</reference>
<evidence type="ECO:0000256" key="1">
    <source>
        <dbReference type="ARBA" id="ARBA00022801"/>
    </source>
</evidence>
<dbReference type="OrthoDB" id="414698at2759"/>
<dbReference type="InterPro" id="IPR005645">
    <property type="entry name" value="FSH-like_dom"/>
</dbReference>
<name>A0A9W4XSU0_9PLEO</name>
<feature type="domain" description="Serine hydrolase" evidence="2">
    <location>
        <begin position="2"/>
        <end position="235"/>
    </location>
</feature>
<evidence type="ECO:0000313" key="4">
    <source>
        <dbReference type="Proteomes" id="UP001152607"/>
    </source>
</evidence>
<dbReference type="Proteomes" id="UP001152607">
    <property type="component" value="Unassembled WGS sequence"/>
</dbReference>
<dbReference type="Pfam" id="PF03959">
    <property type="entry name" value="FSH1"/>
    <property type="match status" value="1"/>
</dbReference>
<keyword evidence="4" id="KW-1185">Reference proteome</keyword>
<protein>
    <recommendedName>
        <fullName evidence="2">Serine hydrolase domain-containing protein</fullName>
    </recommendedName>
</protein>